<evidence type="ECO:0000313" key="1">
    <source>
        <dbReference type="EMBL" id="KRY80483.1"/>
    </source>
</evidence>
<dbReference type="EMBL" id="JYDT01000473">
    <property type="protein sequence ID" value="KRY80483.1"/>
    <property type="molecule type" value="Genomic_DNA"/>
</dbReference>
<sequence length="88" mass="9932">MDSKTPICSLSHDGQKFAIKPEHVYEKCQEWHCLFTLKMRLGGITGILPMVASLAFCQWFDTSSTEQLIIGGFSSMDDNAFDEQLMQP</sequence>
<dbReference type="Proteomes" id="UP000054995">
    <property type="component" value="Unassembled WGS sequence"/>
</dbReference>
<evidence type="ECO:0000313" key="2">
    <source>
        <dbReference type="Proteomes" id="UP000054995"/>
    </source>
</evidence>
<keyword evidence="2" id="KW-1185">Reference proteome</keyword>
<protein>
    <submittedName>
        <fullName evidence="1">Uncharacterized protein</fullName>
    </submittedName>
</protein>
<reference evidence="1 2" key="1">
    <citation type="submission" date="2015-01" db="EMBL/GenBank/DDBJ databases">
        <title>Evolution of Trichinella species and genotypes.</title>
        <authorList>
            <person name="Korhonen P.K."/>
            <person name="Edoardo P."/>
            <person name="Giuseppe L.R."/>
            <person name="Gasser R.B."/>
        </authorList>
    </citation>
    <scope>NUCLEOTIDE SEQUENCE [LARGE SCALE GENOMIC DNA]</scope>
    <source>
        <strain evidence="1">ISS470</strain>
    </source>
</reference>
<name>A0A0V1F5J7_TRIPS</name>
<comment type="caution">
    <text evidence="1">The sequence shown here is derived from an EMBL/GenBank/DDBJ whole genome shotgun (WGS) entry which is preliminary data.</text>
</comment>
<gene>
    <name evidence="1" type="ORF">T4D_309</name>
</gene>
<organism evidence="1 2">
    <name type="scientific">Trichinella pseudospiralis</name>
    <name type="common">Parasitic roundworm</name>
    <dbReference type="NCBI Taxonomy" id="6337"/>
    <lineage>
        <taxon>Eukaryota</taxon>
        <taxon>Metazoa</taxon>
        <taxon>Ecdysozoa</taxon>
        <taxon>Nematoda</taxon>
        <taxon>Enoplea</taxon>
        <taxon>Dorylaimia</taxon>
        <taxon>Trichinellida</taxon>
        <taxon>Trichinellidae</taxon>
        <taxon>Trichinella</taxon>
    </lineage>
</organism>
<accession>A0A0V1F5J7</accession>
<proteinExistence type="predicted"/>
<dbReference type="AlphaFoldDB" id="A0A0V1F5J7"/>